<keyword evidence="4 9" id="KW-0378">Hydrolase</keyword>
<comment type="caution">
    <text evidence="9">The sequence shown here is derived from an EMBL/GenBank/DDBJ whole genome shotgun (WGS) entry which is preliminary data.</text>
</comment>
<evidence type="ECO:0000256" key="1">
    <source>
        <dbReference type="ARBA" id="ARBA00004141"/>
    </source>
</evidence>
<evidence type="ECO:0000256" key="7">
    <source>
        <dbReference type="SAM" id="Phobius"/>
    </source>
</evidence>
<feature type="transmembrane region" description="Helical" evidence="7">
    <location>
        <begin position="210"/>
        <end position="232"/>
    </location>
</feature>
<evidence type="ECO:0000256" key="5">
    <source>
        <dbReference type="ARBA" id="ARBA00022989"/>
    </source>
</evidence>
<gene>
    <name evidence="9" type="ORF">ACFFGT_24335</name>
</gene>
<dbReference type="RefSeq" id="WP_377025114.1">
    <property type="nucleotide sequence ID" value="NZ_JBHLTS010000073.1"/>
</dbReference>
<keyword evidence="9" id="KW-0645">Protease</keyword>
<proteinExistence type="inferred from homology"/>
<feature type="transmembrane region" description="Helical" evidence="7">
    <location>
        <begin position="296"/>
        <end position="313"/>
    </location>
</feature>
<dbReference type="GO" id="GO:0006508">
    <property type="term" value="P:proteolysis"/>
    <property type="evidence" value="ECO:0007669"/>
    <property type="project" value="UniProtKB-KW"/>
</dbReference>
<dbReference type="InterPro" id="IPR050925">
    <property type="entry name" value="Rhomboid_protease_S54"/>
</dbReference>
<keyword evidence="5 7" id="KW-1133">Transmembrane helix</keyword>
<evidence type="ECO:0000256" key="2">
    <source>
        <dbReference type="ARBA" id="ARBA00009045"/>
    </source>
</evidence>
<dbReference type="SUPFAM" id="SSF144091">
    <property type="entry name" value="Rhomboid-like"/>
    <property type="match status" value="1"/>
</dbReference>
<feature type="transmembrane region" description="Helical" evidence="7">
    <location>
        <begin position="265"/>
        <end position="284"/>
    </location>
</feature>
<feature type="domain" description="Peptidase S54 rhomboid" evidence="8">
    <location>
        <begin position="200"/>
        <end position="336"/>
    </location>
</feature>
<dbReference type="PANTHER" id="PTHR43731">
    <property type="entry name" value="RHOMBOID PROTEASE"/>
    <property type="match status" value="1"/>
</dbReference>
<dbReference type="Proteomes" id="UP001589828">
    <property type="component" value="Unassembled WGS sequence"/>
</dbReference>
<dbReference type="InterPro" id="IPR022764">
    <property type="entry name" value="Peptidase_S54_rhomboid_dom"/>
</dbReference>
<feature type="transmembrane region" description="Helical" evidence="7">
    <location>
        <begin position="159"/>
        <end position="179"/>
    </location>
</feature>
<dbReference type="InterPro" id="IPR035952">
    <property type="entry name" value="Rhomboid-like_sf"/>
</dbReference>
<evidence type="ECO:0000256" key="6">
    <source>
        <dbReference type="ARBA" id="ARBA00023136"/>
    </source>
</evidence>
<evidence type="ECO:0000259" key="8">
    <source>
        <dbReference type="Pfam" id="PF01694"/>
    </source>
</evidence>
<dbReference type="EMBL" id="JBHLTS010000073">
    <property type="protein sequence ID" value="MFC0517361.1"/>
    <property type="molecule type" value="Genomic_DNA"/>
</dbReference>
<sequence length="492" mass="55033">MAFSFTPSFHKEIDLDGLDQKHYLVTALETARHLQWNIIYTGKNGFIAMTGGGFFSQMQEFRIIINQTSILLSSKNADGRLGDWLKLNEENVDTFIEAFSKVKTSITDEQLEEKLAELAPILESAEDDLLNAPLPSTKQNLLSFIGFFIPQKGYFITPLIIYINLAIFIIMVICGVSFFEPSSKDLLIWGADYGPLTLNHEWWRLISSTFLHNGIFHLAMNMYALIYIGILLEPVLGKLKFAVAYFLSGLVASLASVSYHGYTVSVGASGAIFGMYGVFLSLLTTNVIDKSVRKQLLVSIALFVGFNLLSGTSSGIDNAAHIGGLISGFVIGYLYYPSLTQPDKKGTELVATMLIAFFTLGGCLIAYRMIPNTVGIYEAKMKDFAIKESMALEVMSMPKDTTKEILLSEFKDRGLYYWNENIRLLNAVDSLPLPDVYKERDATLKRYCELRIQSYNLYYKQIEGKQSVSQNTIDSLNKEIASIIDGLNQRSK</sequence>
<organism evidence="9 10">
    <name type="scientific">Mucilaginibacter angelicae</name>
    <dbReference type="NCBI Taxonomy" id="869718"/>
    <lineage>
        <taxon>Bacteria</taxon>
        <taxon>Pseudomonadati</taxon>
        <taxon>Bacteroidota</taxon>
        <taxon>Sphingobacteriia</taxon>
        <taxon>Sphingobacteriales</taxon>
        <taxon>Sphingobacteriaceae</taxon>
        <taxon>Mucilaginibacter</taxon>
    </lineage>
</organism>
<feature type="transmembrane region" description="Helical" evidence="7">
    <location>
        <begin position="319"/>
        <end position="337"/>
    </location>
</feature>
<evidence type="ECO:0000313" key="9">
    <source>
        <dbReference type="EMBL" id="MFC0517361.1"/>
    </source>
</evidence>
<evidence type="ECO:0000256" key="4">
    <source>
        <dbReference type="ARBA" id="ARBA00022801"/>
    </source>
</evidence>
<evidence type="ECO:0000256" key="3">
    <source>
        <dbReference type="ARBA" id="ARBA00022692"/>
    </source>
</evidence>
<comment type="subcellular location">
    <subcellularLocation>
        <location evidence="1">Membrane</location>
        <topology evidence="1">Multi-pass membrane protein</topology>
    </subcellularLocation>
</comment>
<comment type="similarity">
    <text evidence="2">Belongs to the peptidase S54 family.</text>
</comment>
<evidence type="ECO:0000313" key="10">
    <source>
        <dbReference type="Proteomes" id="UP001589828"/>
    </source>
</evidence>
<keyword evidence="3 7" id="KW-0812">Transmembrane</keyword>
<dbReference type="Gene3D" id="1.20.1540.10">
    <property type="entry name" value="Rhomboid-like"/>
    <property type="match status" value="1"/>
</dbReference>
<reference evidence="9 10" key="1">
    <citation type="submission" date="2024-09" db="EMBL/GenBank/DDBJ databases">
        <authorList>
            <person name="Sun Q."/>
            <person name="Mori K."/>
        </authorList>
    </citation>
    <scope>NUCLEOTIDE SEQUENCE [LARGE SCALE GENOMIC DNA]</scope>
    <source>
        <strain evidence="9 10">NCAIM B.02415</strain>
    </source>
</reference>
<keyword evidence="10" id="KW-1185">Reference proteome</keyword>
<dbReference type="GO" id="GO:0008233">
    <property type="term" value="F:peptidase activity"/>
    <property type="evidence" value="ECO:0007669"/>
    <property type="project" value="UniProtKB-KW"/>
</dbReference>
<dbReference type="PANTHER" id="PTHR43731:SF14">
    <property type="entry name" value="PRESENILIN-ASSOCIATED RHOMBOID-LIKE PROTEIN, MITOCHONDRIAL"/>
    <property type="match status" value="1"/>
</dbReference>
<dbReference type="EC" id="3.4.21.-" evidence="9"/>
<protein>
    <submittedName>
        <fullName evidence="9">Rhomboid family intramembrane serine protease</fullName>
        <ecNumber evidence="9">3.4.21.-</ecNumber>
    </submittedName>
</protein>
<dbReference type="Pfam" id="PF01694">
    <property type="entry name" value="Rhomboid"/>
    <property type="match status" value="1"/>
</dbReference>
<name>A0ABV6LD11_9SPHI</name>
<feature type="transmembrane region" description="Helical" evidence="7">
    <location>
        <begin position="349"/>
        <end position="370"/>
    </location>
</feature>
<accession>A0ABV6LD11</accession>
<keyword evidence="6 7" id="KW-0472">Membrane</keyword>